<feature type="transmembrane region" description="Helical" evidence="9">
    <location>
        <begin position="85"/>
        <end position="110"/>
    </location>
</feature>
<reference evidence="13" key="1">
    <citation type="submission" date="2017-02" db="EMBL/GenBank/DDBJ databases">
        <authorList>
            <person name="Varghese N."/>
            <person name="Submissions S."/>
        </authorList>
    </citation>
    <scope>NUCLEOTIDE SEQUENCE [LARGE SCALE GENOMIC DNA]</scope>
    <source>
        <strain evidence="13">DSM 23405</strain>
    </source>
</reference>
<feature type="transmembrane region" description="Helical" evidence="9">
    <location>
        <begin position="182"/>
        <end position="202"/>
    </location>
</feature>
<dbReference type="Pfam" id="PF00664">
    <property type="entry name" value="ABC_membrane"/>
    <property type="match status" value="1"/>
</dbReference>
<evidence type="ECO:0000256" key="2">
    <source>
        <dbReference type="ARBA" id="ARBA00022448"/>
    </source>
</evidence>
<dbReference type="Gene3D" id="1.20.1560.10">
    <property type="entry name" value="ABC transporter type 1, transmembrane domain"/>
    <property type="match status" value="2"/>
</dbReference>
<evidence type="ECO:0000313" key="12">
    <source>
        <dbReference type="EMBL" id="SKB36735.1"/>
    </source>
</evidence>
<dbReference type="InterPro" id="IPR011527">
    <property type="entry name" value="ABC1_TM_dom"/>
</dbReference>
<keyword evidence="7 9" id="KW-1133">Transmembrane helix</keyword>
<dbReference type="EMBL" id="FUYY01000001">
    <property type="protein sequence ID" value="SKB36735.1"/>
    <property type="molecule type" value="Genomic_DNA"/>
</dbReference>
<evidence type="ECO:0000256" key="7">
    <source>
        <dbReference type="ARBA" id="ARBA00022989"/>
    </source>
</evidence>
<evidence type="ECO:0000256" key="8">
    <source>
        <dbReference type="ARBA" id="ARBA00023136"/>
    </source>
</evidence>
<dbReference type="PROSITE" id="PS50929">
    <property type="entry name" value="ABC_TM1F"/>
    <property type="match status" value="1"/>
</dbReference>
<feature type="domain" description="ABC transporter" evidence="10">
    <location>
        <begin position="359"/>
        <end position="596"/>
    </location>
</feature>
<feature type="transmembrane region" description="Helical" evidence="9">
    <location>
        <begin position="21"/>
        <end position="47"/>
    </location>
</feature>
<keyword evidence="4 9" id="KW-0812">Transmembrane</keyword>
<accession>A0A1T5APC6</accession>
<dbReference type="GO" id="GO:0005886">
    <property type="term" value="C:plasma membrane"/>
    <property type="evidence" value="ECO:0007669"/>
    <property type="project" value="UniProtKB-SubCell"/>
</dbReference>
<dbReference type="SUPFAM" id="SSF90123">
    <property type="entry name" value="ABC transporter transmembrane region"/>
    <property type="match status" value="1"/>
</dbReference>
<dbReference type="RefSeq" id="WP_079719351.1">
    <property type="nucleotide sequence ID" value="NZ_FUYY01000001.1"/>
</dbReference>
<comment type="subcellular location">
    <subcellularLocation>
        <location evidence="1">Cell membrane</location>
        <topology evidence="1">Multi-pass membrane protein</topology>
    </subcellularLocation>
</comment>
<sequence>MRLKQFIKKQFGYLLFFYSYLKWRVILSFLLSFLTGILDGLGLALIIPLLQIVFNDTANAEIPGSDFLNKIFFDWLDLEPVILDVFLIIFLLFSLKGAIKFMDAYLSVLWQQKMMREIRFNSLHLFSNYKYPSFVNLDTGRVQNTLGSDVAKISVAYKFYFKTVNFFVLVLAYFSLSLGVDWKFTLLVLLGGIIISLLYKILYKRTKYFSNKLVGETNYYHKLLIENINLFKYLKATGLIDSFVHKLKGSILKMEQTQRRLGIVDAILMGIREPLIILVIFGAILFYTELFNQGITGVLLSLLFIYRAFSFFMASQQQWNLFLGYSGSLENLKSFNKLLQQSQEKDKYKNIFRDFKQSLTLKNVSFSYNDKQNPILNKISFSIKKNTSVAIVGPSGSGKTTLMNILTGLLIPNKGDFFVDDVNFKEIDQKSFRRKIGYIVQDATIFNDTLFNNVTFWEEKSKTNLTRFKSAVKKANIEDFIYNLPEKEETLIGTNGVNISGGQKQRISIARELYKKVEILLMDEATSSLDTETEFEIQKNISNLKGNYTFITIAHRLATIREADKIILLEDGAIKAIGDYEHLLKISNAFRKMVEMQEL</sequence>
<evidence type="ECO:0000259" key="11">
    <source>
        <dbReference type="PROSITE" id="PS50929"/>
    </source>
</evidence>
<dbReference type="STRING" id="241145.SAMN05660776_0754"/>
<feature type="transmembrane region" description="Helical" evidence="9">
    <location>
        <begin position="159"/>
        <end position="176"/>
    </location>
</feature>
<dbReference type="GO" id="GO:0140359">
    <property type="term" value="F:ABC-type transporter activity"/>
    <property type="evidence" value="ECO:0007669"/>
    <property type="project" value="InterPro"/>
</dbReference>
<feature type="domain" description="ABC transmembrane type-1" evidence="11">
    <location>
        <begin position="26"/>
        <end position="331"/>
    </location>
</feature>
<dbReference type="SMART" id="SM00382">
    <property type="entry name" value="AAA"/>
    <property type="match status" value="1"/>
</dbReference>
<evidence type="ECO:0000256" key="1">
    <source>
        <dbReference type="ARBA" id="ARBA00004651"/>
    </source>
</evidence>
<keyword evidence="3" id="KW-1003">Cell membrane</keyword>
<dbReference type="SUPFAM" id="SSF52540">
    <property type="entry name" value="P-loop containing nucleoside triphosphate hydrolases"/>
    <property type="match status" value="1"/>
</dbReference>
<dbReference type="GO" id="GO:0034040">
    <property type="term" value="F:ATPase-coupled lipid transmembrane transporter activity"/>
    <property type="evidence" value="ECO:0007669"/>
    <property type="project" value="TreeGrafter"/>
</dbReference>
<dbReference type="Gene3D" id="3.40.50.300">
    <property type="entry name" value="P-loop containing nucleotide triphosphate hydrolases"/>
    <property type="match status" value="1"/>
</dbReference>
<dbReference type="FunFam" id="3.40.50.300:FF:000221">
    <property type="entry name" value="Multidrug ABC transporter ATP-binding protein"/>
    <property type="match status" value="1"/>
</dbReference>
<keyword evidence="6" id="KW-0067">ATP-binding</keyword>
<dbReference type="PANTHER" id="PTHR24221:SF654">
    <property type="entry name" value="ATP-BINDING CASSETTE SUB-FAMILY B MEMBER 6"/>
    <property type="match status" value="1"/>
</dbReference>
<dbReference type="AlphaFoldDB" id="A0A1T5APC6"/>
<evidence type="ECO:0000256" key="5">
    <source>
        <dbReference type="ARBA" id="ARBA00022741"/>
    </source>
</evidence>
<evidence type="ECO:0000313" key="13">
    <source>
        <dbReference type="Proteomes" id="UP000190230"/>
    </source>
</evidence>
<dbReference type="Proteomes" id="UP000190230">
    <property type="component" value="Unassembled WGS sequence"/>
</dbReference>
<evidence type="ECO:0000256" key="9">
    <source>
        <dbReference type="SAM" id="Phobius"/>
    </source>
</evidence>
<gene>
    <name evidence="12" type="ORF">SAMN05660776_0754</name>
</gene>
<evidence type="ECO:0000256" key="3">
    <source>
        <dbReference type="ARBA" id="ARBA00022475"/>
    </source>
</evidence>
<dbReference type="GO" id="GO:0005524">
    <property type="term" value="F:ATP binding"/>
    <property type="evidence" value="ECO:0007669"/>
    <property type="project" value="UniProtKB-KW"/>
</dbReference>
<keyword evidence="2" id="KW-0813">Transport</keyword>
<organism evidence="12 13">
    <name type="scientific">Salegentibacter holothuriorum</name>
    <dbReference type="NCBI Taxonomy" id="241145"/>
    <lineage>
        <taxon>Bacteria</taxon>
        <taxon>Pseudomonadati</taxon>
        <taxon>Bacteroidota</taxon>
        <taxon>Flavobacteriia</taxon>
        <taxon>Flavobacteriales</taxon>
        <taxon>Flavobacteriaceae</taxon>
        <taxon>Salegentibacter</taxon>
    </lineage>
</organism>
<dbReference type="InterPro" id="IPR003439">
    <property type="entry name" value="ABC_transporter-like_ATP-bd"/>
</dbReference>
<evidence type="ECO:0000256" key="6">
    <source>
        <dbReference type="ARBA" id="ARBA00022840"/>
    </source>
</evidence>
<feature type="transmembrane region" description="Helical" evidence="9">
    <location>
        <begin position="263"/>
        <end position="288"/>
    </location>
</feature>
<dbReference type="InterPro" id="IPR036640">
    <property type="entry name" value="ABC1_TM_sf"/>
</dbReference>
<name>A0A1T5APC6_9FLAO</name>
<evidence type="ECO:0000256" key="4">
    <source>
        <dbReference type="ARBA" id="ARBA00022692"/>
    </source>
</evidence>
<evidence type="ECO:0000259" key="10">
    <source>
        <dbReference type="PROSITE" id="PS50893"/>
    </source>
</evidence>
<dbReference type="PANTHER" id="PTHR24221">
    <property type="entry name" value="ATP-BINDING CASSETTE SUB-FAMILY B"/>
    <property type="match status" value="1"/>
</dbReference>
<dbReference type="InterPro" id="IPR003593">
    <property type="entry name" value="AAA+_ATPase"/>
</dbReference>
<protein>
    <submittedName>
        <fullName evidence="12">ABC-type multidrug transport system, ATPase and permease component</fullName>
    </submittedName>
</protein>
<dbReference type="PROSITE" id="PS50893">
    <property type="entry name" value="ABC_TRANSPORTER_2"/>
    <property type="match status" value="1"/>
</dbReference>
<dbReference type="Pfam" id="PF00005">
    <property type="entry name" value="ABC_tran"/>
    <property type="match status" value="1"/>
</dbReference>
<keyword evidence="8 9" id="KW-0472">Membrane</keyword>
<keyword evidence="13" id="KW-1185">Reference proteome</keyword>
<dbReference type="InterPro" id="IPR039421">
    <property type="entry name" value="Type_1_exporter"/>
</dbReference>
<dbReference type="InterPro" id="IPR017871">
    <property type="entry name" value="ABC_transporter-like_CS"/>
</dbReference>
<proteinExistence type="predicted"/>
<dbReference type="PROSITE" id="PS00211">
    <property type="entry name" value="ABC_TRANSPORTER_1"/>
    <property type="match status" value="1"/>
</dbReference>
<dbReference type="InterPro" id="IPR027417">
    <property type="entry name" value="P-loop_NTPase"/>
</dbReference>
<dbReference type="GO" id="GO:0016887">
    <property type="term" value="F:ATP hydrolysis activity"/>
    <property type="evidence" value="ECO:0007669"/>
    <property type="project" value="InterPro"/>
</dbReference>
<keyword evidence="5" id="KW-0547">Nucleotide-binding</keyword>
<dbReference type="OrthoDB" id="9760358at2"/>